<sequence>MPETAHTAHDVPTVTTDADTWRRAGRRLLAHMVGEMAYEEMVVPEPAPDRDGTGSPSWTLAVDGGVAYGFTARRGGFGSWHVDPDSFVRVTGDGEEPAWDPTLFVTDAQGTVGLPGDSLAEVVRDLMATHAADARLLTASLDAADLADLAYEDLEGYQTGHPCIFVNKGRLGFSAADAARYTPEARGAFRLVWIAVHPDLGRFQSMAGTDRPHLLAEELDADQRAVFADAVRERGGDPDAYLWLPVHPFQWDEVVAPLFASEIALGQVVRLGESRDRYRPFQSIRTLMNLDRPDRLNVKVPLMIRNTLVWRGLSGTQTGCAPHTSAWLRALADRDPFLTGTGVVMLAERASATVPHPVFDQLPQAPYRFHELLGAIWREPVHNHLAPGERARTMACLLLEGADGRALVTELVERSGLDAQEWLRRFLGALFPPVLHYLYRYGASFTPHGENVVVVSDSAEAPVRIALKDFGSDVELLPFDLPEYAELPDHVRDVLHRWKPEELAHSVLSAICAGHLRFLADIVERQLGVPGERLWQLAREQVLDYQARFPELEERFAWFDLLAPEVGRVALNREQLMGGGFHERAERDAEFDVMHGLVDNPLAQP</sequence>
<dbReference type="InterPro" id="IPR037455">
    <property type="entry name" value="LucA/IucC-like"/>
</dbReference>
<dbReference type="Gene3D" id="1.10.510.40">
    <property type="match status" value="1"/>
</dbReference>
<comment type="pathway">
    <text evidence="1">Siderophore biosynthesis.</text>
</comment>
<keyword evidence="6" id="KW-1185">Reference proteome</keyword>
<dbReference type="InterPro" id="IPR022770">
    <property type="entry name" value="IucA/IucC-like_C"/>
</dbReference>
<evidence type="ECO:0000313" key="6">
    <source>
        <dbReference type="Proteomes" id="UP001356095"/>
    </source>
</evidence>
<evidence type="ECO:0000256" key="2">
    <source>
        <dbReference type="ARBA" id="ARBA00007832"/>
    </source>
</evidence>
<organism evidence="5 6">
    <name type="scientific">Nocardiopsis codii</name>
    <dbReference type="NCBI Taxonomy" id="3065942"/>
    <lineage>
        <taxon>Bacteria</taxon>
        <taxon>Bacillati</taxon>
        <taxon>Actinomycetota</taxon>
        <taxon>Actinomycetes</taxon>
        <taxon>Streptosporangiales</taxon>
        <taxon>Nocardiopsidaceae</taxon>
        <taxon>Nocardiopsis</taxon>
    </lineage>
</organism>
<feature type="domain" description="Aerobactin siderophore biosynthesis IucA/IucC-like C-terminal" evidence="4">
    <location>
        <begin position="420"/>
        <end position="576"/>
    </location>
</feature>
<dbReference type="RefSeq" id="WP_330094959.1">
    <property type="nucleotide sequence ID" value="NZ_JAUZMY010000043.1"/>
</dbReference>
<evidence type="ECO:0000256" key="1">
    <source>
        <dbReference type="ARBA" id="ARBA00004924"/>
    </source>
</evidence>
<dbReference type="Pfam" id="PF04183">
    <property type="entry name" value="IucA_IucC"/>
    <property type="match status" value="1"/>
</dbReference>
<accession>A0ABU7KG46</accession>
<feature type="domain" description="Aerobactin siderophore biosynthesis IucA/IucC N-terminal" evidence="3">
    <location>
        <begin position="151"/>
        <end position="398"/>
    </location>
</feature>
<protein>
    <submittedName>
        <fullName evidence="5">IucA/IucC family protein</fullName>
    </submittedName>
</protein>
<dbReference type="Gene3D" id="3.30.310.280">
    <property type="match status" value="1"/>
</dbReference>
<dbReference type="PANTHER" id="PTHR34384">
    <property type="entry name" value="L-2,3-DIAMINOPROPANOATE--CITRATE LIGASE"/>
    <property type="match status" value="1"/>
</dbReference>
<dbReference type="EMBL" id="JAUZMY010000043">
    <property type="protein sequence ID" value="MEE2041201.1"/>
    <property type="molecule type" value="Genomic_DNA"/>
</dbReference>
<evidence type="ECO:0000259" key="4">
    <source>
        <dbReference type="Pfam" id="PF06276"/>
    </source>
</evidence>
<dbReference type="PANTHER" id="PTHR34384:SF6">
    <property type="entry name" value="STAPHYLOFERRIN B SYNTHASE"/>
    <property type="match status" value="1"/>
</dbReference>
<dbReference type="Gene3D" id="6.10.250.3370">
    <property type="match status" value="1"/>
</dbReference>
<proteinExistence type="inferred from homology"/>
<comment type="similarity">
    <text evidence="2">Belongs to the IucA/IucC family.</text>
</comment>
<gene>
    <name evidence="5" type="ORF">Q8791_28655</name>
</gene>
<comment type="caution">
    <text evidence="5">The sequence shown here is derived from an EMBL/GenBank/DDBJ whole genome shotgun (WGS) entry which is preliminary data.</text>
</comment>
<evidence type="ECO:0000259" key="3">
    <source>
        <dbReference type="Pfam" id="PF04183"/>
    </source>
</evidence>
<dbReference type="Pfam" id="PF06276">
    <property type="entry name" value="FhuF"/>
    <property type="match status" value="1"/>
</dbReference>
<evidence type="ECO:0000313" key="5">
    <source>
        <dbReference type="EMBL" id="MEE2041201.1"/>
    </source>
</evidence>
<name>A0ABU7KG46_9ACTN</name>
<reference evidence="5 6" key="1">
    <citation type="submission" date="2023-08" db="EMBL/GenBank/DDBJ databases">
        <authorList>
            <person name="Girao M."/>
            <person name="Carvalho M.F."/>
        </authorList>
    </citation>
    <scope>NUCLEOTIDE SEQUENCE [LARGE SCALE GENOMIC DNA]</scope>
    <source>
        <strain evidence="5 6">CT-R113</strain>
    </source>
</reference>
<dbReference type="Proteomes" id="UP001356095">
    <property type="component" value="Unassembled WGS sequence"/>
</dbReference>
<dbReference type="InterPro" id="IPR007310">
    <property type="entry name" value="Aerobactin_biosyn_IucA/IucC_N"/>
</dbReference>